<accession>A0A133KT40</accession>
<sequence length="156" mass="17871">MSIENYEKAKQLIYQNEKIADFVGGRNNHLIFMAEKKLGLTFSNLYRDFLLSFGAGNFGSQEIYGIIKEDFENSSVPDAIWYTLTERKESDLPMHLLVIYDTGGDELFCLDFNHVGNNKEPKVVSFIPGISLENQQYKIIANDFGDFLLDLVQQEI</sequence>
<dbReference type="Gene3D" id="3.40.1580.10">
    <property type="entry name" value="SMI1/KNR4-like"/>
    <property type="match status" value="1"/>
</dbReference>
<feature type="domain" description="Knr4/Smi1-like" evidence="1">
    <location>
        <begin position="25"/>
        <end position="150"/>
    </location>
</feature>
<dbReference type="AlphaFoldDB" id="A0A133KT40"/>
<evidence type="ECO:0000313" key="3">
    <source>
        <dbReference type="Proteomes" id="UP000070376"/>
    </source>
</evidence>
<comment type="caution">
    <text evidence="2">The sequence shown here is derived from an EMBL/GenBank/DDBJ whole genome shotgun (WGS) entry which is preliminary data.</text>
</comment>
<dbReference type="SMART" id="SM00860">
    <property type="entry name" value="SMI1_KNR4"/>
    <property type="match status" value="1"/>
</dbReference>
<protein>
    <submittedName>
        <fullName evidence="2">SMI1 / KNR4 family protein</fullName>
    </submittedName>
</protein>
<dbReference type="Pfam" id="PF14567">
    <property type="entry name" value="SUKH_5"/>
    <property type="match status" value="1"/>
</dbReference>
<dbReference type="PATRIC" id="fig|1398.19.peg.2137"/>
<dbReference type="InterPro" id="IPR037883">
    <property type="entry name" value="Knr4/Smi1-like_sf"/>
</dbReference>
<reference evidence="3" key="1">
    <citation type="submission" date="2016-01" db="EMBL/GenBank/DDBJ databases">
        <authorList>
            <person name="Mitreva M."/>
            <person name="Pepin K.H."/>
            <person name="Mihindukulasuriya K.A."/>
            <person name="Fulton R."/>
            <person name="Fronick C."/>
            <person name="O'Laughlin M."/>
            <person name="Miner T."/>
            <person name="Herter B."/>
            <person name="Rosa B.A."/>
            <person name="Cordes M."/>
            <person name="Tomlinson C."/>
            <person name="Wollam A."/>
            <person name="Palsikar V.B."/>
            <person name="Mardis E.R."/>
            <person name="Wilson R.K."/>
        </authorList>
    </citation>
    <scope>NUCLEOTIDE SEQUENCE [LARGE SCALE GENOMIC DNA]</scope>
    <source>
        <strain evidence="3">GED7749B</strain>
    </source>
</reference>
<dbReference type="SUPFAM" id="SSF160631">
    <property type="entry name" value="SMI1/KNR4-like"/>
    <property type="match status" value="1"/>
</dbReference>
<gene>
    <name evidence="2" type="ORF">HMPREF3213_01596</name>
</gene>
<name>A0A133KT40_HEYCO</name>
<dbReference type="InterPro" id="IPR018958">
    <property type="entry name" value="Knr4/Smi1-like_dom"/>
</dbReference>
<proteinExistence type="predicted"/>
<evidence type="ECO:0000259" key="1">
    <source>
        <dbReference type="SMART" id="SM00860"/>
    </source>
</evidence>
<dbReference type="RefSeq" id="WP_014096982.1">
    <property type="nucleotide sequence ID" value="NZ_CP010525.1"/>
</dbReference>
<evidence type="ECO:0000313" key="2">
    <source>
        <dbReference type="EMBL" id="KWZ82751.1"/>
    </source>
</evidence>
<organism evidence="2 3">
    <name type="scientific">Heyndrickxia coagulans</name>
    <name type="common">Weizmannia coagulans</name>
    <dbReference type="NCBI Taxonomy" id="1398"/>
    <lineage>
        <taxon>Bacteria</taxon>
        <taxon>Bacillati</taxon>
        <taxon>Bacillota</taxon>
        <taxon>Bacilli</taxon>
        <taxon>Bacillales</taxon>
        <taxon>Bacillaceae</taxon>
        <taxon>Heyndrickxia</taxon>
    </lineage>
</organism>
<dbReference type="EMBL" id="LRPN01000049">
    <property type="protein sequence ID" value="KWZ82751.1"/>
    <property type="molecule type" value="Genomic_DNA"/>
</dbReference>
<dbReference type="Proteomes" id="UP000070376">
    <property type="component" value="Unassembled WGS sequence"/>
</dbReference>